<dbReference type="PROSITE" id="PS50262">
    <property type="entry name" value="G_PROTEIN_RECEP_F1_2"/>
    <property type="match status" value="1"/>
</dbReference>
<reference evidence="14" key="3">
    <citation type="submission" date="2025-09" db="UniProtKB">
        <authorList>
            <consortium name="Ensembl"/>
        </authorList>
    </citation>
    <scope>IDENTIFICATION</scope>
</reference>
<feature type="transmembrane region" description="Helical" evidence="12">
    <location>
        <begin position="57"/>
        <end position="80"/>
    </location>
</feature>
<keyword evidence="2" id="KW-1003">Cell membrane</keyword>
<name>A0A8C4X2X8_ERPCA</name>
<evidence type="ECO:0000256" key="10">
    <source>
        <dbReference type="ARBA" id="ARBA00023224"/>
    </source>
</evidence>
<dbReference type="InterPro" id="IPR017452">
    <property type="entry name" value="GPCR_Rhodpsn_7TM"/>
</dbReference>
<dbReference type="PANTHER" id="PTHR24249">
    <property type="entry name" value="HISTAMINE RECEPTOR-RELATED G-PROTEIN COUPLED RECEPTOR"/>
    <property type="match status" value="1"/>
</dbReference>
<dbReference type="AlphaFoldDB" id="A0A8C4X2X8"/>
<dbReference type="SUPFAM" id="SSF81321">
    <property type="entry name" value="Family A G protein-coupled receptor-like"/>
    <property type="match status" value="1"/>
</dbReference>
<dbReference type="Pfam" id="PF00001">
    <property type="entry name" value="7tm_1"/>
    <property type="match status" value="1"/>
</dbReference>
<proteinExistence type="inferred from homology"/>
<dbReference type="Proteomes" id="UP000694620">
    <property type="component" value="Chromosome 3"/>
</dbReference>
<feature type="domain" description="G-protein coupled receptors family 1 profile" evidence="13">
    <location>
        <begin position="37"/>
        <end position="297"/>
    </location>
</feature>
<dbReference type="Gene3D" id="1.20.1070.10">
    <property type="entry name" value="Rhodopsin 7-helix transmembrane proteins"/>
    <property type="match status" value="1"/>
</dbReference>
<evidence type="ECO:0000256" key="8">
    <source>
        <dbReference type="ARBA" id="ARBA00023170"/>
    </source>
</evidence>
<evidence type="ECO:0000256" key="6">
    <source>
        <dbReference type="ARBA" id="ARBA00023136"/>
    </source>
</evidence>
<keyword evidence="8 11" id="KW-0675">Receptor</keyword>
<dbReference type="GO" id="GO:0001594">
    <property type="term" value="F:trace-amine receptor activity"/>
    <property type="evidence" value="ECO:0007669"/>
    <property type="project" value="InterPro"/>
</dbReference>
<dbReference type="SMART" id="SM01381">
    <property type="entry name" value="7TM_GPCR_Srsx"/>
    <property type="match status" value="1"/>
</dbReference>
<feature type="transmembrane region" description="Helical" evidence="12">
    <location>
        <begin position="20"/>
        <end position="45"/>
    </location>
</feature>
<keyword evidence="6 12" id="KW-0472">Membrane</keyword>
<keyword evidence="7" id="KW-1015">Disulfide bond</keyword>
<evidence type="ECO:0000259" key="13">
    <source>
        <dbReference type="PROSITE" id="PS50262"/>
    </source>
</evidence>
<evidence type="ECO:0000256" key="11">
    <source>
        <dbReference type="RuleBase" id="RU000688"/>
    </source>
</evidence>
<dbReference type="FunFam" id="1.20.1070.10:FF:000030">
    <property type="entry name" value="trace amine-associated receptor 1"/>
    <property type="match status" value="1"/>
</dbReference>
<keyword evidence="10 11" id="KW-0807">Transducer</keyword>
<dbReference type="GeneTree" id="ENSGT00940000161258"/>
<dbReference type="PRINTS" id="PR01830">
    <property type="entry name" value="TRACEAMINER"/>
</dbReference>
<accession>A0A8C4X2X8</accession>
<reference evidence="14" key="1">
    <citation type="submission" date="2021-06" db="EMBL/GenBank/DDBJ databases">
        <authorList>
            <consortium name="Wellcome Sanger Institute Data Sharing"/>
        </authorList>
    </citation>
    <scope>NUCLEOTIDE SEQUENCE [LARGE SCALE GENOMIC DNA]</scope>
</reference>
<reference evidence="14" key="2">
    <citation type="submission" date="2025-08" db="UniProtKB">
        <authorList>
            <consortium name="Ensembl"/>
        </authorList>
    </citation>
    <scope>IDENTIFICATION</scope>
</reference>
<feature type="transmembrane region" description="Helical" evidence="12">
    <location>
        <begin position="246"/>
        <end position="266"/>
    </location>
</feature>
<evidence type="ECO:0000256" key="3">
    <source>
        <dbReference type="ARBA" id="ARBA00022692"/>
    </source>
</evidence>
<sequence>MIRSNAIYSALYEVRTKVAYAALYCFFLTAILITVGGNLVVIISICHFKQLRTPTNLLVLSLAVADLFLGLFSMPLIMVRSVETCWYFGSTVCIMYSFVDVVLCTVSLFHLVFIAIDRYHAVCDPMRYPSKITVSTVWMFIAIGWVIPILYSSGLLYFRGNSDGIEVYNLCPGDCMILLNALWGLLDTIFTFCLPFSIMISLYSKIFIVARQHARAMHRVVHQKLTGERKRNAENKKKDNKATKTLGIVVSVFILCWSPYCFNNLFTSVSDVSSSPLVVEIFGWLAYFNSAFNPIIYGLFYPWFRKALKLILTFKILQSQMYEGSFYRANHDDTMLELLDLTYL</sequence>
<dbReference type="InterPro" id="IPR009132">
    <property type="entry name" value="TAAR_fam"/>
</dbReference>
<evidence type="ECO:0000256" key="12">
    <source>
        <dbReference type="SAM" id="Phobius"/>
    </source>
</evidence>
<evidence type="ECO:0000313" key="15">
    <source>
        <dbReference type="Proteomes" id="UP000694620"/>
    </source>
</evidence>
<dbReference type="InterPro" id="IPR000276">
    <property type="entry name" value="GPCR_Rhodpsn"/>
</dbReference>
<dbReference type="PANTHER" id="PTHR24249:SF381">
    <property type="entry name" value="TRACE AMINE ASSOCIATED RECEPTOR 19P-RELATED"/>
    <property type="match status" value="1"/>
</dbReference>
<protein>
    <submittedName>
        <fullName evidence="14">Trace amine associated receptor 5</fullName>
    </submittedName>
</protein>
<keyword evidence="3 11" id="KW-0812">Transmembrane</keyword>
<evidence type="ECO:0000256" key="7">
    <source>
        <dbReference type="ARBA" id="ARBA00023157"/>
    </source>
</evidence>
<evidence type="ECO:0000256" key="4">
    <source>
        <dbReference type="ARBA" id="ARBA00022989"/>
    </source>
</evidence>
<dbReference type="PRINTS" id="PR00237">
    <property type="entry name" value="GPCRRHODOPSN"/>
</dbReference>
<dbReference type="CDD" id="cd15055">
    <property type="entry name" value="7tmA_TAARs"/>
    <property type="match status" value="1"/>
</dbReference>
<evidence type="ECO:0000313" key="14">
    <source>
        <dbReference type="Ensembl" id="ENSECRP00000000894.1"/>
    </source>
</evidence>
<dbReference type="GO" id="GO:0005886">
    <property type="term" value="C:plasma membrane"/>
    <property type="evidence" value="ECO:0007669"/>
    <property type="project" value="UniProtKB-SubCell"/>
</dbReference>
<comment type="similarity">
    <text evidence="11">Belongs to the G-protein coupled receptor 1 family.</text>
</comment>
<evidence type="ECO:0000256" key="2">
    <source>
        <dbReference type="ARBA" id="ARBA00022475"/>
    </source>
</evidence>
<dbReference type="Ensembl" id="ENSECRT00000000914.1">
    <property type="protein sequence ID" value="ENSECRP00000000894.1"/>
    <property type="gene ID" value="ENSECRG00000000593.1"/>
</dbReference>
<keyword evidence="5 11" id="KW-0297">G-protein coupled receptor</keyword>
<dbReference type="InterPro" id="IPR050569">
    <property type="entry name" value="TAAR"/>
</dbReference>
<keyword evidence="4 12" id="KW-1133">Transmembrane helix</keyword>
<organism evidence="14 15">
    <name type="scientific">Erpetoichthys calabaricus</name>
    <name type="common">Rope fish</name>
    <name type="synonym">Calamoichthys calabaricus</name>
    <dbReference type="NCBI Taxonomy" id="27687"/>
    <lineage>
        <taxon>Eukaryota</taxon>
        <taxon>Metazoa</taxon>
        <taxon>Chordata</taxon>
        <taxon>Craniata</taxon>
        <taxon>Vertebrata</taxon>
        <taxon>Euteleostomi</taxon>
        <taxon>Actinopterygii</taxon>
        <taxon>Polypteriformes</taxon>
        <taxon>Polypteridae</taxon>
        <taxon>Erpetoichthys</taxon>
    </lineage>
</organism>
<evidence type="ECO:0000256" key="1">
    <source>
        <dbReference type="ARBA" id="ARBA00004651"/>
    </source>
</evidence>
<feature type="transmembrane region" description="Helical" evidence="12">
    <location>
        <begin position="281"/>
        <end position="304"/>
    </location>
</feature>
<dbReference type="PROSITE" id="PS00237">
    <property type="entry name" value="G_PROTEIN_RECEP_F1_1"/>
    <property type="match status" value="1"/>
</dbReference>
<feature type="transmembrane region" description="Helical" evidence="12">
    <location>
        <begin position="189"/>
        <end position="210"/>
    </location>
</feature>
<keyword evidence="9" id="KW-0325">Glycoprotein</keyword>
<evidence type="ECO:0000256" key="9">
    <source>
        <dbReference type="ARBA" id="ARBA00023180"/>
    </source>
</evidence>
<keyword evidence="15" id="KW-1185">Reference proteome</keyword>
<comment type="subcellular location">
    <subcellularLocation>
        <location evidence="1">Cell membrane</location>
        <topology evidence="1">Multi-pass membrane protein</topology>
    </subcellularLocation>
</comment>
<feature type="transmembrane region" description="Helical" evidence="12">
    <location>
        <begin position="137"/>
        <end position="158"/>
    </location>
</feature>
<feature type="transmembrane region" description="Helical" evidence="12">
    <location>
        <begin position="86"/>
        <end position="116"/>
    </location>
</feature>
<evidence type="ECO:0000256" key="5">
    <source>
        <dbReference type="ARBA" id="ARBA00023040"/>
    </source>
</evidence>